<dbReference type="GO" id="GO:0031966">
    <property type="term" value="C:mitochondrial membrane"/>
    <property type="evidence" value="ECO:0007669"/>
    <property type="project" value="TreeGrafter"/>
</dbReference>
<evidence type="ECO:0000256" key="2">
    <source>
        <dbReference type="SAM" id="Phobius"/>
    </source>
</evidence>
<keyword evidence="2" id="KW-0812">Transmembrane</keyword>
<dbReference type="OMA" id="GMMRFCT"/>
<accession>A0A913ZH51</accession>
<sequence length="259" mass="29307">MAFSTRCFSGLFRLKLVPKLSLRYVGSDGIHRVHKHGGMGMSEGAQLTWLMTSGNVLKRLMSGHTMKVTLQFSRPMSQLSNDDADTQRMQRVFEQSSRQQTKGDGGSRLIYEVRGLGMMRFCTLFFYATALVGLYMSPDLISSALEHETVNSEMIFGFLSVGFGVVVLPVLLTMFNSRLVLRMYYSEVHKSYVAMTQTPALTLRRAEFRLSDVVPTVKNPNSILGYFKLNTLTAKGRPYFVNPYNFKLPSDFNHLMGYN</sequence>
<keyword evidence="4" id="KW-1185">Reference proteome</keyword>
<dbReference type="AlphaFoldDB" id="A0A913ZH51"/>
<feature type="transmembrane region" description="Helical" evidence="2">
    <location>
        <begin position="117"/>
        <end position="135"/>
    </location>
</feature>
<name>A0A913ZH51_PATMI</name>
<dbReference type="InterPro" id="IPR009724">
    <property type="entry name" value="TMEM70"/>
</dbReference>
<dbReference type="OrthoDB" id="156886at2759"/>
<feature type="transmembrane region" description="Helical" evidence="2">
    <location>
        <begin position="155"/>
        <end position="175"/>
    </location>
</feature>
<dbReference type="Proteomes" id="UP000887568">
    <property type="component" value="Unplaced"/>
</dbReference>
<dbReference type="GO" id="GO:0033615">
    <property type="term" value="P:mitochondrial proton-transporting ATP synthase complex assembly"/>
    <property type="evidence" value="ECO:0007669"/>
    <property type="project" value="TreeGrafter"/>
</dbReference>
<evidence type="ECO:0008006" key="5">
    <source>
        <dbReference type="Google" id="ProtNLM"/>
    </source>
</evidence>
<keyword evidence="2" id="KW-0472">Membrane</keyword>
<dbReference type="EnsemblMetazoa" id="XM_038194453.1">
    <property type="protein sequence ID" value="XP_038050381.1"/>
    <property type="gene ID" value="LOC119723668"/>
</dbReference>
<dbReference type="GeneID" id="119723668"/>
<organism evidence="3 4">
    <name type="scientific">Patiria miniata</name>
    <name type="common">Bat star</name>
    <name type="synonym">Asterina miniata</name>
    <dbReference type="NCBI Taxonomy" id="46514"/>
    <lineage>
        <taxon>Eukaryota</taxon>
        <taxon>Metazoa</taxon>
        <taxon>Echinodermata</taxon>
        <taxon>Eleutherozoa</taxon>
        <taxon>Asterozoa</taxon>
        <taxon>Asteroidea</taxon>
        <taxon>Valvatacea</taxon>
        <taxon>Valvatida</taxon>
        <taxon>Asterinidae</taxon>
        <taxon>Patiria</taxon>
    </lineage>
</organism>
<keyword evidence="2" id="KW-1133">Transmembrane helix</keyword>
<dbReference type="InterPro" id="IPR045325">
    <property type="entry name" value="TMEM70/TMEM186/TMEM223"/>
</dbReference>
<evidence type="ECO:0000256" key="1">
    <source>
        <dbReference type="ARBA" id="ARBA00005280"/>
    </source>
</evidence>
<reference evidence="3" key="1">
    <citation type="submission" date="2022-11" db="UniProtKB">
        <authorList>
            <consortium name="EnsemblMetazoa"/>
        </authorList>
    </citation>
    <scope>IDENTIFICATION</scope>
</reference>
<dbReference type="PANTHER" id="PTHR13281:SF0">
    <property type="entry name" value="TRANSMEMBRANE PROTEIN 70, MITOCHONDRIAL"/>
    <property type="match status" value="1"/>
</dbReference>
<comment type="similarity">
    <text evidence="1">Belongs to the TMEM70 family.</text>
</comment>
<dbReference type="PANTHER" id="PTHR13281">
    <property type="entry name" value="TRANSMEMBRANE PROTEIN 70, MITOCHONDRIAL"/>
    <property type="match status" value="1"/>
</dbReference>
<dbReference type="RefSeq" id="XP_038050381.1">
    <property type="nucleotide sequence ID" value="XM_038194453.1"/>
</dbReference>
<evidence type="ECO:0000313" key="3">
    <source>
        <dbReference type="EnsemblMetazoa" id="XP_038050381.1"/>
    </source>
</evidence>
<dbReference type="Pfam" id="PF06979">
    <property type="entry name" value="TMEM70"/>
    <property type="match status" value="1"/>
</dbReference>
<protein>
    <recommendedName>
        <fullName evidence="5">Transmembrane protein 70</fullName>
    </recommendedName>
</protein>
<evidence type="ECO:0000313" key="4">
    <source>
        <dbReference type="Proteomes" id="UP000887568"/>
    </source>
</evidence>
<proteinExistence type="inferred from homology"/>